<reference evidence="9" key="1">
    <citation type="submission" date="2016-12" db="EMBL/GenBank/DDBJ databases">
        <title>Comparative genomics of four Isosphaeraceae planctomycetes: a common pool of plasmids and glycoside hydrolase genes.</title>
        <authorList>
            <person name="Ivanova A."/>
        </authorList>
    </citation>
    <scope>NUCLEOTIDE SEQUENCE [LARGE SCALE GENOMIC DNA]</scope>
    <source>
        <strain evidence="9">PX4</strain>
    </source>
</reference>
<keyword evidence="6" id="KW-0472">Membrane</keyword>
<dbReference type="AlphaFoldDB" id="A0A1U7CIA7"/>
<dbReference type="KEGG" id="pbor:BSF38_00036"/>
<evidence type="ECO:0000256" key="1">
    <source>
        <dbReference type="ARBA" id="ARBA00004651"/>
    </source>
</evidence>
<feature type="region of interest" description="Disordered" evidence="7">
    <location>
        <begin position="600"/>
        <end position="648"/>
    </location>
</feature>
<evidence type="ECO:0000313" key="9">
    <source>
        <dbReference type="Proteomes" id="UP000186309"/>
    </source>
</evidence>
<dbReference type="SUPFAM" id="SSF52540">
    <property type="entry name" value="P-loop containing nucleoside triphosphate hydrolases"/>
    <property type="match status" value="1"/>
</dbReference>
<proteinExistence type="inferred from homology"/>
<evidence type="ECO:0000256" key="2">
    <source>
        <dbReference type="ARBA" id="ARBA00008806"/>
    </source>
</evidence>
<evidence type="ECO:0000256" key="3">
    <source>
        <dbReference type="ARBA" id="ARBA00022475"/>
    </source>
</evidence>
<evidence type="ECO:0000313" key="8">
    <source>
        <dbReference type="EMBL" id="APW58638.1"/>
    </source>
</evidence>
<keyword evidence="5" id="KW-1133">Transmembrane helix</keyword>
<comment type="similarity">
    <text evidence="2">Belongs to the VirD4/TraG family.</text>
</comment>
<evidence type="ECO:0000256" key="5">
    <source>
        <dbReference type="ARBA" id="ARBA00022989"/>
    </source>
</evidence>
<comment type="subcellular location">
    <subcellularLocation>
        <location evidence="1">Cell membrane</location>
        <topology evidence="1">Multi-pass membrane protein</topology>
    </subcellularLocation>
</comment>
<gene>
    <name evidence="8" type="primary">traG</name>
    <name evidence="8" type="ORF">BSF38_00036</name>
</gene>
<feature type="compositionally biased region" description="Polar residues" evidence="7">
    <location>
        <begin position="475"/>
        <end position="488"/>
    </location>
</feature>
<dbReference type="PANTHER" id="PTHR37937">
    <property type="entry name" value="CONJUGATIVE TRANSFER: DNA TRANSPORT"/>
    <property type="match status" value="1"/>
</dbReference>
<organism evidence="8 9">
    <name type="scientific">Paludisphaera borealis</name>
    <dbReference type="NCBI Taxonomy" id="1387353"/>
    <lineage>
        <taxon>Bacteria</taxon>
        <taxon>Pseudomonadati</taxon>
        <taxon>Planctomycetota</taxon>
        <taxon>Planctomycetia</taxon>
        <taxon>Isosphaerales</taxon>
        <taxon>Isosphaeraceae</taxon>
        <taxon>Paludisphaera</taxon>
    </lineage>
</organism>
<dbReference type="CDD" id="cd01127">
    <property type="entry name" value="TrwB_TraG_TraD_VirD4"/>
    <property type="match status" value="1"/>
</dbReference>
<dbReference type="RefSeq" id="WP_076342924.1">
    <property type="nucleotide sequence ID" value="NZ_CP019082.1"/>
</dbReference>
<accession>A0A1U7CIA7</accession>
<name>A0A1U7CIA7_9BACT</name>
<dbReference type="GO" id="GO:0005886">
    <property type="term" value="C:plasma membrane"/>
    <property type="evidence" value="ECO:0007669"/>
    <property type="project" value="UniProtKB-SubCell"/>
</dbReference>
<feature type="region of interest" description="Disordered" evidence="7">
    <location>
        <begin position="475"/>
        <end position="499"/>
    </location>
</feature>
<dbReference type="Pfam" id="PF02534">
    <property type="entry name" value="T4SS-DNA_transf"/>
    <property type="match status" value="1"/>
</dbReference>
<dbReference type="OrthoDB" id="246047at2"/>
<protein>
    <submittedName>
        <fullName evidence="8">Conjugal transfer protein TraG</fullName>
    </submittedName>
</protein>
<feature type="compositionally biased region" description="Gly residues" evidence="7">
    <location>
        <begin position="638"/>
        <end position="648"/>
    </location>
</feature>
<sequence length="648" mass="71404">MRFIRRWTARLCRAILITACGIAAHSLVILAAQNPAYMLLAAVGAAYQYRRRWRPDADTHGSACWADMATLARSGMLADEGLILGRTGATDPMSRWRALKGLLSPRLRSDMACCLFYHAFFTRRWGGSRMIRLQRMIHAATFAPAGKGKGVAVLIPNLLSYRGSVVVTDPKGELALKTSRHRRRKFGHRIVTLDPFRITGEASGSINPLALIDPQSDSFLDDCRDLANMLVVRQGTEHEPHWNDCAELVICAFIALTCAYEKDERLRNLQMVRKLVSSREAFANAVALMRQFDGCHGVIQRLGDQLSWFQDKELNSVLTHVQRHTNFLDSPAIQVITQSSSFDPRELRTGRVSVYLILPPERLVTLAPLMRMWLGTIIRVLSRGEASEKQPVLFLLDEAAHLGKMQIIEDAVTLMRGYGIRLWFFFQSIDQLNKCFGERAPTILENLDTQQHFGIASYEAAEELSKRLGDTTIVVSGSSDTQGGSHPTGNGAHGQSPGSCSWSSTVNHSLTARRLAFANELITAGDDFQLILTRNLPPIAGRLLRYYQAPEFRMGGTGRQGRLGVAGLAAASLLLAASLCLASFSAALAPALRPEGMNRPAATRAFDGSPNGFGESLRVPFSRPSPYRPPSNDSRRFGGVGGRTGFPR</sequence>
<evidence type="ECO:0000256" key="4">
    <source>
        <dbReference type="ARBA" id="ARBA00022692"/>
    </source>
</evidence>
<dbReference type="Gene3D" id="3.40.50.300">
    <property type="entry name" value="P-loop containing nucleotide triphosphate hydrolases"/>
    <property type="match status" value="1"/>
</dbReference>
<dbReference type="EMBL" id="CP019082">
    <property type="protein sequence ID" value="APW58638.1"/>
    <property type="molecule type" value="Genomic_DNA"/>
</dbReference>
<dbReference type="Proteomes" id="UP000186309">
    <property type="component" value="Chromosome"/>
</dbReference>
<evidence type="ECO:0000256" key="7">
    <source>
        <dbReference type="SAM" id="MobiDB-lite"/>
    </source>
</evidence>
<keyword evidence="9" id="KW-1185">Reference proteome</keyword>
<dbReference type="STRING" id="1387353.BSF38_00036"/>
<dbReference type="InterPro" id="IPR051539">
    <property type="entry name" value="T4SS-coupling_protein"/>
</dbReference>
<evidence type="ECO:0000256" key="6">
    <source>
        <dbReference type="ARBA" id="ARBA00023136"/>
    </source>
</evidence>
<dbReference type="PANTHER" id="PTHR37937:SF1">
    <property type="entry name" value="CONJUGATIVE TRANSFER: DNA TRANSPORT"/>
    <property type="match status" value="1"/>
</dbReference>
<keyword evidence="4" id="KW-0812">Transmembrane</keyword>
<dbReference type="InterPro" id="IPR003688">
    <property type="entry name" value="TraG/VirD4"/>
</dbReference>
<keyword evidence="3" id="KW-1003">Cell membrane</keyword>
<dbReference type="InterPro" id="IPR027417">
    <property type="entry name" value="P-loop_NTPase"/>
</dbReference>